<gene>
    <name evidence="1" type="ORF">BAUCODRAFT_29834</name>
</gene>
<dbReference type="KEGG" id="bcom:BAUCODRAFT_29834"/>
<keyword evidence="2" id="KW-1185">Reference proteome</keyword>
<dbReference type="RefSeq" id="XP_007672883.1">
    <property type="nucleotide sequence ID" value="XM_007674693.1"/>
</dbReference>
<evidence type="ECO:0000313" key="1">
    <source>
        <dbReference type="EMBL" id="EMC99483.1"/>
    </source>
</evidence>
<dbReference type="AlphaFoldDB" id="M2N628"/>
<evidence type="ECO:0000313" key="2">
    <source>
        <dbReference type="Proteomes" id="UP000011761"/>
    </source>
</evidence>
<accession>M2N628</accession>
<protein>
    <submittedName>
        <fullName evidence="1">Uncharacterized protein</fullName>
    </submittedName>
</protein>
<dbReference type="EMBL" id="KB445551">
    <property type="protein sequence ID" value="EMC99483.1"/>
    <property type="molecule type" value="Genomic_DNA"/>
</dbReference>
<dbReference type="HOGENOM" id="CLU_2412920_0_0_1"/>
<proteinExistence type="predicted"/>
<dbReference type="GeneID" id="19111026"/>
<organism evidence="1 2">
    <name type="scientific">Baudoinia panamericana (strain UAMH 10762)</name>
    <name type="common">Angels' share fungus</name>
    <name type="synonym">Baudoinia compniacensis (strain UAMH 10762)</name>
    <dbReference type="NCBI Taxonomy" id="717646"/>
    <lineage>
        <taxon>Eukaryota</taxon>
        <taxon>Fungi</taxon>
        <taxon>Dikarya</taxon>
        <taxon>Ascomycota</taxon>
        <taxon>Pezizomycotina</taxon>
        <taxon>Dothideomycetes</taxon>
        <taxon>Dothideomycetidae</taxon>
        <taxon>Mycosphaerellales</taxon>
        <taxon>Teratosphaeriaceae</taxon>
        <taxon>Baudoinia</taxon>
    </lineage>
</organism>
<sequence length="92" mass="10290">MRQEISPDVAVNDSSKYVRLKTSRISYDEITKAWRRLRTWRRSMMVRAPSVSQAPGYSRSQIMSIANTVAPHVLTSRLPVCPRAGTSAAPSV</sequence>
<dbReference type="Proteomes" id="UP000011761">
    <property type="component" value="Unassembled WGS sequence"/>
</dbReference>
<name>M2N628_BAUPA</name>
<reference evidence="1 2" key="1">
    <citation type="journal article" date="2012" name="PLoS Pathog.">
        <title>Diverse lifestyles and strategies of plant pathogenesis encoded in the genomes of eighteen Dothideomycetes fungi.</title>
        <authorList>
            <person name="Ohm R.A."/>
            <person name="Feau N."/>
            <person name="Henrissat B."/>
            <person name="Schoch C.L."/>
            <person name="Horwitz B.A."/>
            <person name="Barry K.W."/>
            <person name="Condon B.J."/>
            <person name="Copeland A.C."/>
            <person name="Dhillon B."/>
            <person name="Glaser F."/>
            <person name="Hesse C.N."/>
            <person name="Kosti I."/>
            <person name="LaButti K."/>
            <person name="Lindquist E.A."/>
            <person name="Lucas S."/>
            <person name="Salamov A.A."/>
            <person name="Bradshaw R.E."/>
            <person name="Ciuffetti L."/>
            <person name="Hamelin R.C."/>
            <person name="Kema G.H.J."/>
            <person name="Lawrence C."/>
            <person name="Scott J.A."/>
            <person name="Spatafora J.W."/>
            <person name="Turgeon B.G."/>
            <person name="de Wit P.J.G.M."/>
            <person name="Zhong S."/>
            <person name="Goodwin S.B."/>
            <person name="Grigoriev I.V."/>
        </authorList>
    </citation>
    <scope>NUCLEOTIDE SEQUENCE [LARGE SCALE GENOMIC DNA]</scope>
    <source>
        <strain evidence="1 2">UAMH 10762</strain>
    </source>
</reference>